<evidence type="ECO:0000313" key="3">
    <source>
        <dbReference type="Proteomes" id="UP001271723"/>
    </source>
</evidence>
<evidence type="ECO:0000256" key="1">
    <source>
        <dbReference type="SAM" id="MobiDB-lite"/>
    </source>
</evidence>
<dbReference type="InterPro" id="IPR036086">
    <property type="entry name" value="ParB/Sulfiredoxin_sf"/>
</dbReference>
<protein>
    <submittedName>
        <fullName evidence="2">Plasmid replication/partition related protein</fullName>
    </submittedName>
</protein>
<gene>
    <name evidence="2" type="ORF">PV517_23735</name>
</gene>
<feature type="region of interest" description="Disordered" evidence="1">
    <location>
        <begin position="1"/>
        <end position="29"/>
    </location>
</feature>
<dbReference type="EMBL" id="JARAVY010000009">
    <property type="protein sequence ID" value="MDX2911682.1"/>
    <property type="molecule type" value="Genomic_DNA"/>
</dbReference>
<dbReference type="Proteomes" id="UP001271723">
    <property type="component" value="Unassembled WGS sequence"/>
</dbReference>
<feature type="region of interest" description="Disordered" evidence="1">
    <location>
        <begin position="227"/>
        <end position="253"/>
    </location>
</feature>
<reference evidence="2 3" key="1">
    <citation type="journal article" date="2023" name="Microb. Genom.">
        <title>Mesoterricola silvestris gen. nov., sp. nov., Mesoterricola sediminis sp. nov., Geothrix oryzae sp. nov., Geothrix edaphica sp. nov., Geothrix rubra sp. nov., and Geothrix limicola sp. nov., six novel members of Acidobacteriota isolated from soils.</title>
        <authorList>
            <person name="Weisberg A.J."/>
            <person name="Pearce E."/>
            <person name="Kramer C.G."/>
            <person name="Chang J.H."/>
            <person name="Clarke C.R."/>
        </authorList>
    </citation>
    <scope>NUCLEOTIDE SEQUENCE [LARGE SCALE GENOMIC DNA]</scope>
    <source>
        <strain evidence="2 3">NRRL_B-2795</strain>
    </source>
</reference>
<organism evidence="2 3">
    <name type="scientific">Streptomyces griseiscabiei</name>
    <dbReference type="NCBI Taxonomy" id="2993540"/>
    <lineage>
        <taxon>Bacteria</taxon>
        <taxon>Bacillati</taxon>
        <taxon>Actinomycetota</taxon>
        <taxon>Actinomycetes</taxon>
        <taxon>Kitasatosporales</taxon>
        <taxon>Streptomycetaceae</taxon>
        <taxon>Streptomyces</taxon>
    </lineage>
</organism>
<dbReference type="RefSeq" id="WP_143673086.1">
    <property type="nucleotide sequence ID" value="NZ_JAGJBZ010000003.1"/>
</dbReference>
<proteinExistence type="predicted"/>
<feature type="compositionally biased region" description="Polar residues" evidence="1">
    <location>
        <begin position="1"/>
        <end position="10"/>
    </location>
</feature>
<name>A0ABU4L7E9_9ACTN</name>
<sequence length="333" mass="37041">MTTDQRQQPCPRTYDAAGHLRRATSTPPDKERIIQTHSTADMFPMLSADELHDLAESIKTEGQHEAIVLSADGVLLDGRNRLAACEIANVEPRFTTYTGSDAKGLILAHNLRRRHISKGQQAMIVAMARSFSEHSLRHQAKVHSISLTRLSNAATVLKHNPHLAEQVRSGKLSLDAAYSTVREHQARAAEIQAQHGRLREHAPDLAEQVSEGLRTLDDAIAALDQRQHEEQLRQSVQRTDALRLSDGDPSPPLAQLVERGDITWEQAHGRAEEFLVHRRNAVQQAQQALRVVAENWATVQDLAARPDTPYRRDILDGLTPEVRSLAHNLTALA</sequence>
<dbReference type="SUPFAM" id="SSF110849">
    <property type="entry name" value="ParB/Sulfiredoxin"/>
    <property type="match status" value="1"/>
</dbReference>
<evidence type="ECO:0000313" key="2">
    <source>
        <dbReference type="EMBL" id="MDX2911682.1"/>
    </source>
</evidence>
<comment type="caution">
    <text evidence="2">The sequence shown here is derived from an EMBL/GenBank/DDBJ whole genome shotgun (WGS) entry which is preliminary data.</text>
</comment>
<accession>A0ABU4L7E9</accession>
<keyword evidence="3" id="KW-1185">Reference proteome</keyword>